<comment type="similarity">
    <text evidence="12">Belongs to the glycosyl hydrolase 2 family. Beta-mannosidase B subfamily.</text>
</comment>
<dbReference type="SUPFAM" id="SSF49785">
    <property type="entry name" value="Galactose-binding domain-like"/>
    <property type="match status" value="1"/>
</dbReference>
<evidence type="ECO:0000256" key="11">
    <source>
        <dbReference type="ARBA" id="ARBA00023326"/>
    </source>
</evidence>
<dbReference type="EC" id="3.2.1.25" evidence="5"/>
<keyword evidence="8" id="KW-0325">Glycoprotein</keyword>
<keyword evidence="9" id="KW-0119">Carbohydrate metabolism</keyword>
<comment type="catalytic activity">
    <reaction evidence="1">
        <text>Hydrolysis of terminal, non-reducing beta-D-mannose residues in beta-D-mannosides.</text>
        <dbReference type="EC" id="3.2.1.25"/>
    </reaction>
</comment>
<protein>
    <recommendedName>
        <fullName evidence="13">Beta-mannosidase B</fullName>
        <ecNumber evidence="5">3.2.1.25</ecNumber>
    </recommendedName>
    <alternativeName>
        <fullName evidence="14">Mannanase B</fullName>
    </alternativeName>
</protein>
<accession>A0AAN8EK03</accession>
<dbReference type="GO" id="GO:0000272">
    <property type="term" value="P:polysaccharide catabolic process"/>
    <property type="evidence" value="ECO:0007669"/>
    <property type="project" value="UniProtKB-KW"/>
</dbReference>
<dbReference type="Gene3D" id="3.20.20.80">
    <property type="entry name" value="Glycosidases"/>
    <property type="match status" value="1"/>
</dbReference>
<evidence type="ECO:0000256" key="4">
    <source>
        <dbReference type="ARBA" id="ARBA00011738"/>
    </source>
</evidence>
<evidence type="ECO:0000259" key="16">
    <source>
        <dbReference type="Pfam" id="PF17753"/>
    </source>
</evidence>
<name>A0AAN8EK03_9EURO</name>
<dbReference type="FunFam" id="3.20.20.80:FF:000050">
    <property type="entry name" value="Beta-mannosidase B"/>
    <property type="match status" value="1"/>
</dbReference>
<evidence type="ECO:0000256" key="7">
    <source>
        <dbReference type="ARBA" id="ARBA00022801"/>
    </source>
</evidence>
<dbReference type="InterPro" id="IPR013783">
    <property type="entry name" value="Ig-like_fold"/>
</dbReference>
<evidence type="ECO:0000313" key="20">
    <source>
        <dbReference type="Proteomes" id="UP001316803"/>
    </source>
</evidence>
<dbReference type="InterPro" id="IPR041447">
    <property type="entry name" value="Mannosidase_ig"/>
</dbReference>
<evidence type="ECO:0000313" key="19">
    <source>
        <dbReference type="EMBL" id="KAK5953183.1"/>
    </source>
</evidence>
<proteinExistence type="inferred from homology"/>
<dbReference type="GO" id="GO:0005576">
    <property type="term" value="C:extracellular region"/>
    <property type="evidence" value="ECO:0007669"/>
    <property type="project" value="UniProtKB-SubCell"/>
</dbReference>
<evidence type="ECO:0000256" key="2">
    <source>
        <dbReference type="ARBA" id="ARBA00004613"/>
    </source>
</evidence>
<dbReference type="Pfam" id="PF00703">
    <property type="entry name" value="Glyco_hydro_2"/>
    <property type="match status" value="1"/>
</dbReference>
<dbReference type="InterPro" id="IPR006102">
    <property type="entry name" value="Ig-like_GH2"/>
</dbReference>
<sequence length="896" mass="100905">MALSERRPLEAGWTFKAADEDDSKWLPVTGIPTEVHLDLQANGKIAEPFSDLNELSVRWVAEKTWIYRTTFAFTPAAKAEHEHTDLIFEGLDTFATVTLNGKEILKSDNMFIEHRVDVRDFIKISEDAENVLEIVFEPARQKGLELVKQHPEQRWIVHQTEVSRAPVRKAQYHWGWDWGPILITCGPWKPIVLHSYTTQIEDLWVEYSLAEDLQKLTGKVCATVSGSRPEKVQFDLSLDGSSITKNSMQEDPSIPGKYTSSFEVHSPKLWWPRGYGDPTLHNLTITATNNQHTTNTSKPIGFRKAQLIQTPDSHGTSFYFRLNNTDIFAGGSCWIPADSFTTRLTPADYHDWIQLMAAGNQTMLRIWGGGIYESSSLYTTCDELGILVWQDFMFACANYPTYPEFLSSVSREATQQVRRLRHHPSIVLWAGNNEDYQLVERYNLTYNYTSDKDPQSWLKTNFPARYIYEHQLPNIIRAETGGSVIYHPSSPWGNGESTVQTVDPTVGDIHQWNIWHGAMHPYQKAPELGGRFVSEFGMEGYPAMSTLRAFSTNEGELYPGSLTMEHHNKAIGHSKRMVSYVAENFDVSGANDLAGYAHLTQVMQGDAVGGAYRSWRRDWRRSGDRKCGGVLVWQLNDCWPTVSWAVVDYFLVPKPAYYAMKRALAPVCVNVVRRFCDWTMRPASGETQPGVGQGAPGWKVWQRDTSHVDPRGLYREVVYDVWVASSRLERIEGAKVRVRFISVKSGKDVCEAVEKLVNIEANGTTDVVVQAKGPSAMPGQTDDTVPLDTTKLDPYVIHVTLVLPDSGEVVSEDVSWPEPIKYLQLPDPAIQVCSKKGSAMTVTVEVAKPVKGFVFDERPGLKFSDNGFDVVPGALKTIEVEGLKDGEQLEWKHVGN</sequence>
<dbReference type="Proteomes" id="UP001316803">
    <property type="component" value="Unassembled WGS sequence"/>
</dbReference>
<dbReference type="SUPFAM" id="SSF49303">
    <property type="entry name" value="beta-Galactosidase/glucuronidase domain"/>
    <property type="match status" value="2"/>
</dbReference>
<dbReference type="AlphaFoldDB" id="A0AAN8EK03"/>
<dbReference type="PANTHER" id="PTHR43730">
    <property type="entry name" value="BETA-MANNOSIDASE"/>
    <property type="match status" value="1"/>
</dbReference>
<comment type="subcellular location">
    <subcellularLocation>
        <location evidence="2">Secreted</location>
    </subcellularLocation>
</comment>
<feature type="domain" description="Beta-mannosidase Ig-fold" evidence="16">
    <location>
        <begin position="825"/>
        <end position="882"/>
    </location>
</feature>
<dbReference type="InterPro" id="IPR041625">
    <property type="entry name" value="Beta-mannosidase_Ig"/>
</dbReference>
<keyword evidence="11" id="KW-0624">Polysaccharide degradation</keyword>
<evidence type="ECO:0000259" key="15">
    <source>
        <dbReference type="Pfam" id="PF00703"/>
    </source>
</evidence>
<dbReference type="PANTHER" id="PTHR43730:SF1">
    <property type="entry name" value="BETA-MANNOSIDASE"/>
    <property type="match status" value="1"/>
</dbReference>
<keyword evidence="20" id="KW-1185">Reference proteome</keyword>
<evidence type="ECO:0000256" key="9">
    <source>
        <dbReference type="ARBA" id="ARBA00023277"/>
    </source>
</evidence>
<dbReference type="Gene3D" id="2.60.120.260">
    <property type="entry name" value="Galactose-binding domain-like"/>
    <property type="match status" value="1"/>
</dbReference>
<gene>
    <name evidence="19" type="ORF">OHC33_005751</name>
</gene>
<evidence type="ECO:0000256" key="12">
    <source>
        <dbReference type="ARBA" id="ARBA00038429"/>
    </source>
</evidence>
<dbReference type="InterPro" id="IPR017853">
    <property type="entry name" value="GH"/>
</dbReference>
<dbReference type="FunFam" id="2.60.120.260:FF:000118">
    <property type="entry name" value="Beta-mannosidase B"/>
    <property type="match status" value="1"/>
</dbReference>
<evidence type="ECO:0000256" key="13">
    <source>
        <dbReference type="ARBA" id="ARBA00041069"/>
    </source>
</evidence>
<dbReference type="GO" id="GO:0006516">
    <property type="term" value="P:glycoprotein catabolic process"/>
    <property type="evidence" value="ECO:0007669"/>
    <property type="project" value="TreeGrafter"/>
</dbReference>
<evidence type="ECO:0000259" key="17">
    <source>
        <dbReference type="Pfam" id="PF17786"/>
    </source>
</evidence>
<dbReference type="InterPro" id="IPR008979">
    <property type="entry name" value="Galactose-bd-like_sf"/>
</dbReference>
<dbReference type="Gene3D" id="2.60.40.10">
    <property type="entry name" value="Immunoglobulins"/>
    <property type="match status" value="2"/>
</dbReference>
<dbReference type="InterPro" id="IPR054593">
    <property type="entry name" value="Beta-mannosidase-like_N2"/>
</dbReference>
<evidence type="ECO:0000256" key="8">
    <source>
        <dbReference type="ARBA" id="ARBA00023180"/>
    </source>
</evidence>
<feature type="domain" description="Mannosidase Ig/CBM-like" evidence="17">
    <location>
        <begin position="719"/>
        <end position="822"/>
    </location>
</feature>
<reference evidence="19 20" key="1">
    <citation type="submission" date="2022-12" db="EMBL/GenBank/DDBJ databases">
        <title>Genomic features and morphological characterization of a novel Knufia sp. strain isolated from spacecraft assembly facility.</title>
        <authorList>
            <person name="Teixeira M."/>
            <person name="Chander A.M."/>
            <person name="Stajich J.E."/>
            <person name="Venkateswaran K."/>
        </authorList>
    </citation>
    <scope>NUCLEOTIDE SEQUENCE [LARGE SCALE GENOMIC DNA]</scope>
    <source>
        <strain evidence="19 20">FJI-L2-BK-P2</strain>
    </source>
</reference>
<evidence type="ECO:0000256" key="3">
    <source>
        <dbReference type="ARBA" id="ARBA00004740"/>
    </source>
</evidence>
<evidence type="ECO:0000256" key="6">
    <source>
        <dbReference type="ARBA" id="ARBA00022525"/>
    </source>
</evidence>
<keyword evidence="7" id="KW-0378">Hydrolase</keyword>
<evidence type="ECO:0000256" key="10">
    <source>
        <dbReference type="ARBA" id="ARBA00023295"/>
    </source>
</evidence>
<keyword evidence="10" id="KW-0326">Glycosidase</keyword>
<dbReference type="InterPro" id="IPR050887">
    <property type="entry name" value="Beta-mannosidase_GH2"/>
</dbReference>
<evidence type="ECO:0000256" key="1">
    <source>
        <dbReference type="ARBA" id="ARBA00000829"/>
    </source>
</evidence>
<dbReference type="GO" id="GO:0004567">
    <property type="term" value="F:beta-mannosidase activity"/>
    <property type="evidence" value="ECO:0007669"/>
    <property type="project" value="UniProtKB-EC"/>
</dbReference>
<organism evidence="19 20">
    <name type="scientific">Knufia fluminis</name>
    <dbReference type="NCBI Taxonomy" id="191047"/>
    <lineage>
        <taxon>Eukaryota</taxon>
        <taxon>Fungi</taxon>
        <taxon>Dikarya</taxon>
        <taxon>Ascomycota</taxon>
        <taxon>Pezizomycotina</taxon>
        <taxon>Eurotiomycetes</taxon>
        <taxon>Chaetothyriomycetidae</taxon>
        <taxon>Chaetothyriales</taxon>
        <taxon>Trichomeriaceae</taxon>
        <taxon>Knufia</taxon>
    </lineage>
</organism>
<feature type="domain" description="Beta-mannosidase-like galactose-binding" evidence="18">
    <location>
        <begin position="13"/>
        <end position="189"/>
    </location>
</feature>
<dbReference type="InterPro" id="IPR036156">
    <property type="entry name" value="Beta-gal/glucu_dom_sf"/>
</dbReference>
<dbReference type="Pfam" id="PF17786">
    <property type="entry name" value="Mannosidase_ig"/>
    <property type="match status" value="1"/>
</dbReference>
<feature type="domain" description="Glycoside hydrolase family 2 immunoglobulin-like beta-sandwich" evidence="15">
    <location>
        <begin position="198"/>
        <end position="303"/>
    </location>
</feature>
<dbReference type="SUPFAM" id="SSF51445">
    <property type="entry name" value="(Trans)glycosidases"/>
    <property type="match status" value="1"/>
</dbReference>
<comment type="pathway">
    <text evidence="3">Glycan metabolism; N-glycan degradation.</text>
</comment>
<keyword evidence="6" id="KW-0964">Secreted</keyword>
<comment type="caution">
    <text evidence="19">The sequence shown here is derived from an EMBL/GenBank/DDBJ whole genome shotgun (WGS) entry which is preliminary data.</text>
</comment>
<evidence type="ECO:0000256" key="5">
    <source>
        <dbReference type="ARBA" id="ARBA00012754"/>
    </source>
</evidence>
<dbReference type="Pfam" id="PF22666">
    <property type="entry name" value="Glyco_hydro_2_N2"/>
    <property type="match status" value="1"/>
</dbReference>
<dbReference type="EMBL" id="JAKLMC020000012">
    <property type="protein sequence ID" value="KAK5953183.1"/>
    <property type="molecule type" value="Genomic_DNA"/>
</dbReference>
<evidence type="ECO:0000256" key="14">
    <source>
        <dbReference type="ARBA" id="ARBA00041614"/>
    </source>
</evidence>
<comment type="subunit">
    <text evidence="4">Homodimer.</text>
</comment>
<evidence type="ECO:0000259" key="18">
    <source>
        <dbReference type="Pfam" id="PF22666"/>
    </source>
</evidence>
<dbReference type="Pfam" id="PF17753">
    <property type="entry name" value="Ig_mannosidase"/>
    <property type="match status" value="1"/>
</dbReference>